<dbReference type="EMBL" id="JAWPEI010000011">
    <property type="protein sequence ID" value="KAK4710058.1"/>
    <property type="molecule type" value="Genomic_DNA"/>
</dbReference>
<sequence length="72" mass="8087">MYVGSVKQSVKEVEDVNGIHNPVFQYLSISIIDWKEDIGKRLMCEANNRHENGMSAQFLDTAARELGCTISV</sequence>
<proteinExistence type="predicted"/>
<evidence type="ECO:0000313" key="1">
    <source>
        <dbReference type="EMBL" id="KAK4710058.1"/>
    </source>
</evidence>
<gene>
    <name evidence="1" type="ORF">R3W88_004571</name>
</gene>
<dbReference type="AlphaFoldDB" id="A0AAV9KA50"/>
<reference evidence="1 2" key="1">
    <citation type="submission" date="2023-10" db="EMBL/GenBank/DDBJ databases">
        <title>Genome-Wide Identification Analysis in wild type Solanum Pinnatisectum Reveals Some Genes Defensing Phytophthora Infestans.</title>
        <authorList>
            <person name="Sun C."/>
        </authorList>
    </citation>
    <scope>NUCLEOTIDE SEQUENCE [LARGE SCALE GENOMIC DNA]</scope>
    <source>
        <strain evidence="1">LQN</strain>
        <tissue evidence="1">Leaf</tissue>
    </source>
</reference>
<accession>A0AAV9KA50</accession>
<keyword evidence="2" id="KW-1185">Reference proteome</keyword>
<organism evidence="1 2">
    <name type="scientific">Solanum pinnatisectum</name>
    <name type="common">tansyleaf nightshade</name>
    <dbReference type="NCBI Taxonomy" id="50273"/>
    <lineage>
        <taxon>Eukaryota</taxon>
        <taxon>Viridiplantae</taxon>
        <taxon>Streptophyta</taxon>
        <taxon>Embryophyta</taxon>
        <taxon>Tracheophyta</taxon>
        <taxon>Spermatophyta</taxon>
        <taxon>Magnoliopsida</taxon>
        <taxon>eudicotyledons</taxon>
        <taxon>Gunneridae</taxon>
        <taxon>Pentapetalae</taxon>
        <taxon>asterids</taxon>
        <taxon>lamiids</taxon>
        <taxon>Solanales</taxon>
        <taxon>Solanaceae</taxon>
        <taxon>Solanoideae</taxon>
        <taxon>Solaneae</taxon>
        <taxon>Solanum</taxon>
    </lineage>
</organism>
<protein>
    <submittedName>
        <fullName evidence="1">Uncharacterized protein</fullName>
    </submittedName>
</protein>
<dbReference type="Proteomes" id="UP001311915">
    <property type="component" value="Unassembled WGS sequence"/>
</dbReference>
<comment type="caution">
    <text evidence="1">The sequence shown here is derived from an EMBL/GenBank/DDBJ whole genome shotgun (WGS) entry which is preliminary data.</text>
</comment>
<name>A0AAV9KA50_9SOLN</name>
<evidence type="ECO:0000313" key="2">
    <source>
        <dbReference type="Proteomes" id="UP001311915"/>
    </source>
</evidence>